<dbReference type="SMART" id="SM00421">
    <property type="entry name" value="HTH_LUXR"/>
    <property type="match status" value="1"/>
</dbReference>
<dbReference type="InterPro" id="IPR016032">
    <property type="entry name" value="Sig_transdc_resp-reg_C-effctor"/>
</dbReference>
<dbReference type="Gene3D" id="3.40.50.2300">
    <property type="match status" value="1"/>
</dbReference>
<dbReference type="PROSITE" id="PS50043">
    <property type="entry name" value="HTH_LUXR_2"/>
    <property type="match status" value="1"/>
</dbReference>
<dbReference type="PROSITE" id="PS50110">
    <property type="entry name" value="RESPONSE_REGULATORY"/>
    <property type="match status" value="1"/>
</dbReference>
<organism evidence="6 7">
    <name type="scientific">Duganella fentianensis</name>
    <dbReference type="NCBI Taxonomy" id="2692177"/>
    <lineage>
        <taxon>Bacteria</taxon>
        <taxon>Pseudomonadati</taxon>
        <taxon>Pseudomonadota</taxon>
        <taxon>Betaproteobacteria</taxon>
        <taxon>Burkholderiales</taxon>
        <taxon>Oxalobacteraceae</taxon>
        <taxon>Telluria group</taxon>
        <taxon>Duganella</taxon>
    </lineage>
</organism>
<dbReference type="AlphaFoldDB" id="A0A845HZJ0"/>
<evidence type="ECO:0000256" key="3">
    <source>
        <dbReference type="PROSITE-ProRule" id="PRU00169"/>
    </source>
</evidence>
<feature type="domain" description="HTH luxR-type" evidence="4">
    <location>
        <begin position="143"/>
        <end position="208"/>
    </location>
</feature>
<sequence>MEACESTAVINILSVDDHPLMRQGIASVIESQADMRLVGTAASGSEALEVFRRLQPDITLMDIQMPDLNGIDATIAIRKEFPQAKIIILTTYEGDVRALRAVKAGASGYLLKSMLRKDMLDTVRQVYSGRRCIPPEIAMEMIAPAGGDTLSKREVEVLKLVADGKSNKRIALNLDISEDTVKAHVKNILTKLMANDRTHAAVLALQRGIIELNCSALGARS</sequence>
<evidence type="ECO:0000313" key="6">
    <source>
        <dbReference type="EMBL" id="MYN43898.1"/>
    </source>
</evidence>
<reference evidence="6" key="1">
    <citation type="submission" date="2019-12" db="EMBL/GenBank/DDBJ databases">
        <title>Novel species isolated from a subtropical stream in China.</title>
        <authorList>
            <person name="Lu H."/>
        </authorList>
    </citation>
    <scope>NUCLEOTIDE SEQUENCE [LARGE SCALE GENOMIC DNA]</scope>
    <source>
        <strain evidence="6">FT93W</strain>
    </source>
</reference>
<dbReference type="RefSeq" id="WP_161033677.1">
    <property type="nucleotide sequence ID" value="NZ_WWCL01000001.1"/>
</dbReference>
<proteinExistence type="predicted"/>
<evidence type="ECO:0000256" key="1">
    <source>
        <dbReference type="ARBA" id="ARBA00022553"/>
    </source>
</evidence>
<dbReference type="SUPFAM" id="SSF46894">
    <property type="entry name" value="C-terminal effector domain of the bipartite response regulators"/>
    <property type="match status" value="1"/>
</dbReference>
<dbReference type="GO" id="GO:0006355">
    <property type="term" value="P:regulation of DNA-templated transcription"/>
    <property type="evidence" value="ECO:0007669"/>
    <property type="project" value="InterPro"/>
</dbReference>
<dbReference type="SMART" id="SM00448">
    <property type="entry name" value="REC"/>
    <property type="match status" value="1"/>
</dbReference>
<name>A0A845HZJ0_9BURK</name>
<feature type="modified residue" description="4-aspartylphosphate" evidence="3">
    <location>
        <position position="62"/>
    </location>
</feature>
<dbReference type="GO" id="GO:0000160">
    <property type="term" value="P:phosphorelay signal transduction system"/>
    <property type="evidence" value="ECO:0007669"/>
    <property type="project" value="InterPro"/>
</dbReference>
<keyword evidence="1 3" id="KW-0597">Phosphoprotein</keyword>
<dbReference type="SUPFAM" id="SSF52172">
    <property type="entry name" value="CheY-like"/>
    <property type="match status" value="1"/>
</dbReference>
<dbReference type="PRINTS" id="PR00038">
    <property type="entry name" value="HTHLUXR"/>
</dbReference>
<dbReference type="InterPro" id="IPR058245">
    <property type="entry name" value="NreC/VraR/RcsB-like_REC"/>
</dbReference>
<dbReference type="PANTHER" id="PTHR45566:SF2">
    <property type="entry name" value="NARL SUBFAMILY"/>
    <property type="match status" value="1"/>
</dbReference>
<feature type="domain" description="Response regulatory" evidence="5">
    <location>
        <begin position="11"/>
        <end position="127"/>
    </location>
</feature>
<dbReference type="CDD" id="cd06170">
    <property type="entry name" value="LuxR_C_like"/>
    <property type="match status" value="1"/>
</dbReference>
<protein>
    <submittedName>
        <fullName evidence="6">Response regulator</fullName>
    </submittedName>
</protein>
<dbReference type="InterPro" id="IPR011006">
    <property type="entry name" value="CheY-like_superfamily"/>
</dbReference>
<dbReference type="InterPro" id="IPR051015">
    <property type="entry name" value="EvgA-like"/>
</dbReference>
<dbReference type="CDD" id="cd17535">
    <property type="entry name" value="REC_NarL-like"/>
    <property type="match status" value="1"/>
</dbReference>
<keyword evidence="2" id="KW-0238">DNA-binding</keyword>
<keyword evidence="7" id="KW-1185">Reference proteome</keyword>
<dbReference type="Pfam" id="PF00072">
    <property type="entry name" value="Response_reg"/>
    <property type="match status" value="1"/>
</dbReference>
<evidence type="ECO:0000256" key="2">
    <source>
        <dbReference type="ARBA" id="ARBA00023125"/>
    </source>
</evidence>
<evidence type="ECO:0000259" key="5">
    <source>
        <dbReference type="PROSITE" id="PS50110"/>
    </source>
</evidence>
<dbReference type="GO" id="GO:0003677">
    <property type="term" value="F:DNA binding"/>
    <property type="evidence" value="ECO:0007669"/>
    <property type="project" value="UniProtKB-KW"/>
</dbReference>
<dbReference type="InterPro" id="IPR001789">
    <property type="entry name" value="Sig_transdc_resp-reg_receiver"/>
</dbReference>
<accession>A0A845HZJ0</accession>
<evidence type="ECO:0000259" key="4">
    <source>
        <dbReference type="PROSITE" id="PS50043"/>
    </source>
</evidence>
<dbReference type="Pfam" id="PF00196">
    <property type="entry name" value="GerE"/>
    <property type="match status" value="1"/>
</dbReference>
<comment type="caution">
    <text evidence="6">The sequence shown here is derived from an EMBL/GenBank/DDBJ whole genome shotgun (WGS) entry which is preliminary data.</text>
</comment>
<dbReference type="PANTHER" id="PTHR45566">
    <property type="entry name" value="HTH-TYPE TRANSCRIPTIONAL REGULATOR YHJB-RELATED"/>
    <property type="match status" value="1"/>
</dbReference>
<gene>
    <name evidence="6" type="ORF">GTP23_02295</name>
</gene>
<dbReference type="InterPro" id="IPR000792">
    <property type="entry name" value="Tscrpt_reg_LuxR_C"/>
</dbReference>
<dbReference type="Proteomes" id="UP000444316">
    <property type="component" value="Unassembled WGS sequence"/>
</dbReference>
<evidence type="ECO:0000313" key="7">
    <source>
        <dbReference type="Proteomes" id="UP000444316"/>
    </source>
</evidence>
<dbReference type="EMBL" id="WWCL01000001">
    <property type="protein sequence ID" value="MYN43898.1"/>
    <property type="molecule type" value="Genomic_DNA"/>
</dbReference>
<dbReference type="PROSITE" id="PS00622">
    <property type="entry name" value="HTH_LUXR_1"/>
    <property type="match status" value="1"/>
</dbReference>